<dbReference type="InterPro" id="IPR018982">
    <property type="entry name" value="RQC_domain"/>
</dbReference>
<keyword evidence="5 7" id="KW-0067">ATP-binding</keyword>
<keyword evidence="7" id="KW-0539">Nucleus</keyword>
<dbReference type="AlphaFoldDB" id="A0A8H6SAA1"/>
<evidence type="ECO:0000256" key="7">
    <source>
        <dbReference type="RuleBase" id="RU364117"/>
    </source>
</evidence>
<dbReference type="SMART" id="SM00487">
    <property type="entry name" value="DEXDc"/>
    <property type="match status" value="1"/>
</dbReference>
<dbReference type="InterPro" id="IPR036388">
    <property type="entry name" value="WH-like_DNA-bd_sf"/>
</dbReference>
<dbReference type="GO" id="GO:0005634">
    <property type="term" value="C:nucleus"/>
    <property type="evidence" value="ECO:0007669"/>
    <property type="project" value="UniProtKB-SubCell"/>
</dbReference>
<feature type="region of interest" description="Disordered" evidence="8">
    <location>
        <begin position="1"/>
        <end position="69"/>
    </location>
</feature>
<evidence type="ECO:0000256" key="3">
    <source>
        <dbReference type="ARBA" id="ARBA00022801"/>
    </source>
</evidence>
<evidence type="ECO:0000259" key="9">
    <source>
        <dbReference type="PROSITE" id="PS51192"/>
    </source>
</evidence>
<protein>
    <recommendedName>
        <fullName evidence="7">ATP-dependent DNA helicase</fullName>
        <ecNumber evidence="7">5.6.2.4</ecNumber>
    </recommendedName>
</protein>
<dbReference type="SMART" id="SM00490">
    <property type="entry name" value="HELICc"/>
    <property type="match status" value="1"/>
</dbReference>
<dbReference type="Gene3D" id="3.40.50.300">
    <property type="entry name" value="P-loop containing nucleotide triphosphate hydrolases"/>
    <property type="match status" value="2"/>
</dbReference>
<dbReference type="Pfam" id="PF09382">
    <property type="entry name" value="RQC"/>
    <property type="match status" value="1"/>
</dbReference>
<comment type="subcellular location">
    <subcellularLocation>
        <location evidence="7">Nucleus</location>
    </subcellularLocation>
</comment>
<dbReference type="InterPro" id="IPR036390">
    <property type="entry name" value="WH_DNA-bd_sf"/>
</dbReference>
<keyword evidence="2 7" id="KW-0547">Nucleotide-binding</keyword>
<dbReference type="GO" id="GO:0016787">
    <property type="term" value="F:hydrolase activity"/>
    <property type="evidence" value="ECO:0007669"/>
    <property type="project" value="UniProtKB-KW"/>
</dbReference>
<dbReference type="CDD" id="cd17920">
    <property type="entry name" value="DEXHc_RecQ"/>
    <property type="match status" value="1"/>
</dbReference>
<evidence type="ECO:0000256" key="1">
    <source>
        <dbReference type="ARBA" id="ARBA00005446"/>
    </source>
</evidence>
<dbReference type="EC" id="5.6.2.4" evidence="7"/>
<dbReference type="PROSITE" id="PS51194">
    <property type="entry name" value="HELICASE_CTER"/>
    <property type="match status" value="1"/>
</dbReference>
<dbReference type="InterPro" id="IPR032284">
    <property type="entry name" value="RecQ_Zn-bd"/>
</dbReference>
<feature type="compositionally biased region" description="Polar residues" evidence="8">
    <location>
        <begin position="28"/>
        <end position="39"/>
    </location>
</feature>
<keyword evidence="3 7" id="KW-0378">Hydrolase</keyword>
<dbReference type="Pfam" id="PF00271">
    <property type="entry name" value="Helicase_C"/>
    <property type="match status" value="1"/>
</dbReference>
<dbReference type="Gene3D" id="1.10.10.10">
    <property type="entry name" value="Winged helix-like DNA-binding domain superfamily/Winged helix DNA-binding domain"/>
    <property type="match status" value="1"/>
</dbReference>
<dbReference type="InterPro" id="IPR011545">
    <property type="entry name" value="DEAD/DEAH_box_helicase_dom"/>
</dbReference>
<dbReference type="PANTHER" id="PTHR13710">
    <property type="entry name" value="DNA HELICASE RECQ FAMILY MEMBER"/>
    <property type="match status" value="1"/>
</dbReference>
<organism evidence="11 12">
    <name type="scientific">Mycena chlorophos</name>
    <name type="common">Agaric fungus</name>
    <name type="synonym">Agaricus chlorophos</name>
    <dbReference type="NCBI Taxonomy" id="658473"/>
    <lineage>
        <taxon>Eukaryota</taxon>
        <taxon>Fungi</taxon>
        <taxon>Dikarya</taxon>
        <taxon>Basidiomycota</taxon>
        <taxon>Agaricomycotina</taxon>
        <taxon>Agaricomycetes</taxon>
        <taxon>Agaricomycetidae</taxon>
        <taxon>Agaricales</taxon>
        <taxon>Marasmiineae</taxon>
        <taxon>Mycenaceae</taxon>
        <taxon>Mycena</taxon>
    </lineage>
</organism>
<dbReference type="GO" id="GO:0009378">
    <property type="term" value="F:four-way junction helicase activity"/>
    <property type="evidence" value="ECO:0007669"/>
    <property type="project" value="TreeGrafter"/>
</dbReference>
<feature type="domain" description="Helicase ATP-binding" evidence="9">
    <location>
        <begin position="172"/>
        <end position="344"/>
    </location>
</feature>
<dbReference type="PANTHER" id="PTHR13710:SF149">
    <property type="entry name" value="ATP-DEPENDENT DNA HELICASE TLH2"/>
    <property type="match status" value="1"/>
</dbReference>
<dbReference type="Proteomes" id="UP000613580">
    <property type="component" value="Unassembled WGS sequence"/>
</dbReference>
<evidence type="ECO:0000313" key="12">
    <source>
        <dbReference type="Proteomes" id="UP000613580"/>
    </source>
</evidence>
<proteinExistence type="inferred from homology"/>
<feature type="domain" description="Helicase C-terminal" evidence="10">
    <location>
        <begin position="375"/>
        <end position="532"/>
    </location>
</feature>
<dbReference type="PROSITE" id="PS51192">
    <property type="entry name" value="HELICASE_ATP_BIND_1"/>
    <property type="match status" value="1"/>
</dbReference>
<dbReference type="Pfam" id="PF16124">
    <property type="entry name" value="RecQ_Zn_bind"/>
    <property type="match status" value="1"/>
</dbReference>
<keyword evidence="12" id="KW-1185">Reference proteome</keyword>
<evidence type="ECO:0000256" key="5">
    <source>
        <dbReference type="ARBA" id="ARBA00022840"/>
    </source>
</evidence>
<evidence type="ECO:0000256" key="2">
    <source>
        <dbReference type="ARBA" id="ARBA00022741"/>
    </source>
</evidence>
<dbReference type="NCBIfam" id="TIGR00614">
    <property type="entry name" value="recQ_fam"/>
    <property type="match status" value="1"/>
</dbReference>
<dbReference type="SUPFAM" id="SSF46785">
    <property type="entry name" value="Winged helix' DNA-binding domain"/>
    <property type="match status" value="1"/>
</dbReference>
<comment type="caution">
    <text evidence="11">The sequence shown here is derived from an EMBL/GenBank/DDBJ whole genome shotgun (WGS) entry which is preliminary data.</text>
</comment>
<dbReference type="GO" id="GO:0000724">
    <property type="term" value="P:double-strand break repair via homologous recombination"/>
    <property type="evidence" value="ECO:0007669"/>
    <property type="project" value="TreeGrafter"/>
</dbReference>
<name>A0A8H6SAA1_MYCCL</name>
<dbReference type="GO" id="GO:0003676">
    <property type="term" value="F:nucleic acid binding"/>
    <property type="evidence" value="ECO:0007669"/>
    <property type="project" value="InterPro"/>
</dbReference>
<sequence length="701" mass="78545">MKRPRLQVYVEIPRMRPPPPKRPRLATWPSTPISSTTLVHRSDDDDDDAGEHPHTIDFEQPEPNRKHKSDHLVEFGGAIESTIRRLCSTAIDPRLVADIRFVLAKHAPTATPFIASSSPNQHQRAPDHLWEPPATSSRLDRRVRRAVESRCGLALRQTFLLDAFHPFQAQAIARGLEGEDVLVVAPTGSGKSLCFQLLALHDHVHGGGKVTVVLSPLRALIKDQQRHLAEKGIEAIALLTNQPPEQLLAAQTLPPLVFVTPEKVQKCPAVKELIVSWYEAGLLARLVFDEAHCASTQRFRDDAFTESWRLHVELPNVPIMALTGSATPQIIDDIRYHLSPRIPQLIRISQNRPNCALTVLRKHTNETAAIGDLVGLLQTSSFVGKCGIIFRTRRSACEKLARKLRDRGISVCHYHAGMDEVERDEAQEMWASGRCDVIVATVSSYVFQGGAHLLTSLEIAFGMGINKTNVRWVIHFDFPKSLVNLDQEAGRAGRDGGPAQCIIYYNFGDLKHLLEIAQRDNQDTTLALQDALAVVRFCEDKSTCRRVLLLRHLGERYRVDDCRNTCSTCVNADRRVEEDVTRAASDARGLLSALTHEGRDVTVQHFLQIFLGRKTACTSKNGHREKELFGAGGDMSPDVAELVVAELLRRDVFREVRKGYATSKWKHWYLELGDEAEAELRGVKVCYHKSQRLPQARPCQK</sequence>
<evidence type="ECO:0000259" key="10">
    <source>
        <dbReference type="PROSITE" id="PS51194"/>
    </source>
</evidence>
<dbReference type="GO" id="GO:0005737">
    <property type="term" value="C:cytoplasm"/>
    <property type="evidence" value="ECO:0007669"/>
    <property type="project" value="TreeGrafter"/>
</dbReference>
<comment type="similarity">
    <text evidence="1 7">Belongs to the helicase family. RecQ subfamily.</text>
</comment>
<dbReference type="GO" id="GO:0005694">
    <property type="term" value="C:chromosome"/>
    <property type="evidence" value="ECO:0007669"/>
    <property type="project" value="TreeGrafter"/>
</dbReference>
<evidence type="ECO:0000256" key="6">
    <source>
        <dbReference type="ARBA" id="ARBA00034617"/>
    </source>
</evidence>
<accession>A0A8H6SAA1</accession>
<dbReference type="Pfam" id="PF00270">
    <property type="entry name" value="DEAD"/>
    <property type="match status" value="1"/>
</dbReference>
<dbReference type="InterPro" id="IPR014001">
    <property type="entry name" value="Helicase_ATP-bd"/>
</dbReference>
<dbReference type="InterPro" id="IPR001650">
    <property type="entry name" value="Helicase_C-like"/>
</dbReference>
<dbReference type="GO" id="GO:0005524">
    <property type="term" value="F:ATP binding"/>
    <property type="evidence" value="ECO:0007669"/>
    <property type="project" value="UniProtKB-KW"/>
</dbReference>
<dbReference type="InterPro" id="IPR027417">
    <property type="entry name" value="P-loop_NTPase"/>
</dbReference>
<dbReference type="InterPro" id="IPR004589">
    <property type="entry name" value="DNA_helicase_ATP-dep_RecQ"/>
</dbReference>
<dbReference type="OrthoDB" id="10261556at2759"/>
<comment type="catalytic activity">
    <reaction evidence="6 7">
        <text>Couples ATP hydrolysis with the unwinding of duplex DNA by translocating in the 3'-5' direction.</text>
        <dbReference type="EC" id="5.6.2.4"/>
    </reaction>
</comment>
<evidence type="ECO:0000256" key="8">
    <source>
        <dbReference type="SAM" id="MobiDB-lite"/>
    </source>
</evidence>
<dbReference type="EMBL" id="JACAZE010000018">
    <property type="protein sequence ID" value="KAF7295865.1"/>
    <property type="molecule type" value="Genomic_DNA"/>
</dbReference>
<gene>
    <name evidence="11" type="ORF">HMN09_01129900</name>
</gene>
<reference evidence="11" key="1">
    <citation type="submission" date="2020-05" db="EMBL/GenBank/DDBJ databases">
        <title>Mycena genomes resolve the evolution of fungal bioluminescence.</title>
        <authorList>
            <person name="Tsai I.J."/>
        </authorList>
    </citation>
    <scope>NUCLEOTIDE SEQUENCE</scope>
    <source>
        <strain evidence="11">110903Hualien_Pintung</strain>
    </source>
</reference>
<comment type="catalytic activity">
    <reaction evidence="7">
        <text>ATP + H2O = ADP + phosphate + H(+)</text>
        <dbReference type="Rhea" id="RHEA:13065"/>
        <dbReference type="ChEBI" id="CHEBI:15377"/>
        <dbReference type="ChEBI" id="CHEBI:15378"/>
        <dbReference type="ChEBI" id="CHEBI:30616"/>
        <dbReference type="ChEBI" id="CHEBI:43474"/>
        <dbReference type="ChEBI" id="CHEBI:456216"/>
    </reaction>
</comment>
<keyword evidence="4 7" id="KW-0347">Helicase</keyword>
<feature type="compositionally biased region" description="Polar residues" evidence="8">
    <location>
        <begin position="114"/>
        <end position="123"/>
    </location>
</feature>
<evidence type="ECO:0000256" key="4">
    <source>
        <dbReference type="ARBA" id="ARBA00022806"/>
    </source>
</evidence>
<dbReference type="GO" id="GO:0043138">
    <property type="term" value="F:3'-5' DNA helicase activity"/>
    <property type="evidence" value="ECO:0007669"/>
    <property type="project" value="UniProtKB-EC"/>
</dbReference>
<evidence type="ECO:0000313" key="11">
    <source>
        <dbReference type="EMBL" id="KAF7295865.1"/>
    </source>
</evidence>
<dbReference type="SUPFAM" id="SSF52540">
    <property type="entry name" value="P-loop containing nucleoside triphosphate hydrolases"/>
    <property type="match status" value="1"/>
</dbReference>
<dbReference type="GO" id="GO:0006260">
    <property type="term" value="P:DNA replication"/>
    <property type="evidence" value="ECO:0007669"/>
    <property type="project" value="InterPro"/>
</dbReference>
<feature type="region of interest" description="Disordered" evidence="8">
    <location>
        <begin position="113"/>
        <end position="136"/>
    </location>
</feature>